<evidence type="ECO:0000313" key="12">
    <source>
        <dbReference type="Proteomes" id="UP000694387"/>
    </source>
</evidence>
<evidence type="ECO:0000256" key="1">
    <source>
        <dbReference type="ARBA" id="ARBA00004604"/>
    </source>
</evidence>
<keyword evidence="4" id="KW-0479">Metal-binding</keyword>
<evidence type="ECO:0000256" key="3">
    <source>
        <dbReference type="ARBA" id="ARBA00015408"/>
    </source>
</evidence>
<feature type="compositionally biased region" description="Basic and acidic residues" evidence="10">
    <location>
        <begin position="10"/>
        <end position="22"/>
    </location>
</feature>
<accession>A0A8C4LH85</accession>
<gene>
    <name evidence="11" type="primary">ZNF330</name>
</gene>
<dbReference type="PANTHER" id="PTHR13214">
    <property type="entry name" value="ZINC FINGER PROTEIN 330"/>
    <property type="match status" value="1"/>
</dbReference>
<evidence type="ECO:0000256" key="7">
    <source>
        <dbReference type="ARBA" id="ARBA00022833"/>
    </source>
</evidence>
<dbReference type="InterPro" id="IPR010531">
    <property type="entry name" value="NOA36"/>
</dbReference>
<dbReference type="GeneTree" id="ENSGT00390000017043"/>
<proteinExistence type="inferred from homology"/>
<dbReference type="AlphaFoldDB" id="A0A8C4LH85"/>
<dbReference type="Pfam" id="PF06524">
    <property type="entry name" value="NOA36"/>
    <property type="match status" value="1"/>
</dbReference>
<protein>
    <recommendedName>
        <fullName evidence="3">Zinc finger protein 330</fullName>
    </recommendedName>
    <alternativeName>
        <fullName evidence="9">Nucleolar autoantigen 36</fullName>
    </alternativeName>
</protein>
<keyword evidence="12" id="KW-1185">Reference proteome</keyword>
<keyword evidence="6" id="KW-0863">Zinc-finger</keyword>
<dbReference type="Proteomes" id="UP000694387">
    <property type="component" value="Chromosome 3"/>
</dbReference>
<sequence length="117" mass="12959">MPKKKTGARKKAENRREREKQLRASRSTIDLAKHPCNASMECDKCQRVPYVTSVRLGFAMVGSVSAPMPVPALSPMPSVWSVNEVSGTMEAEYSVVLFAITFSVKMINLNIKPAARF</sequence>
<keyword evidence="8" id="KW-0539">Nucleus</keyword>
<keyword evidence="5" id="KW-0677">Repeat</keyword>
<reference evidence="11" key="2">
    <citation type="submission" date="2025-08" db="UniProtKB">
        <authorList>
            <consortium name="Ensembl"/>
        </authorList>
    </citation>
    <scope>IDENTIFICATION</scope>
</reference>
<reference evidence="11 12" key="1">
    <citation type="journal article" date="2020" name="Nat. Commun.">
        <title>Donkey genomes provide new insights into domestication and selection for coat color.</title>
        <authorList>
            <person name="Wang"/>
            <person name="C."/>
            <person name="Li"/>
            <person name="H."/>
            <person name="Guo"/>
            <person name="Y."/>
            <person name="Huang"/>
            <person name="J."/>
            <person name="Sun"/>
            <person name="Y."/>
            <person name="Min"/>
            <person name="J."/>
            <person name="Wang"/>
            <person name="J."/>
            <person name="Fang"/>
            <person name="X."/>
            <person name="Zhao"/>
            <person name="Z."/>
            <person name="Wang"/>
            <person name="S."/>
            <person name="Zhang"/>
            <person name="Y."/>
            <person name="Liu"/>
            <person name="Q."/>
            <person name="Jiang"/>
            <person name="Q."/>
            <person name="Wang"/>
            <person name="X."/>
            <person name="Guo"/>
            <person name="Y."/>
            <person name="Yang"/>
            <person name="C."/>
            <person name="Wang"/>
            <person name="Y."/>
            <person name="Tian"/>
            <person name="F."/>
            <person name="Zhuang"/>
            <person name="G."/>
            <person name="Fan"/>
            <person name="Y."/>
            <person name="Gao"/>
            <person name="Q."/>
            <person name="Li"/>
            <person name="Y."/>
            <person name="Ju"/>
            <person name="Z."/>
            <person name="Li"/>
            <person name="J."/>
            <person name="Li"/>
            <person name="R."/>
            <person name="Hou"/>
            <person name="M."/>
            <person name="Yang"/>
            <person name="G."/>
            <person name="Liu"/>
            <person name="G."/>
            <person name="Liu"/>
            <person name="W."/>
            <person name="Guo"/>
            <person name="J."/>
            <person name="Pan"/>
            <person name="S."/>
            <person name="Fan"/>
            <person name="G."/>
            <person name="Zhang"/>
            <person name="W."/>
            <person name="Zhang"/>
            <person name="R."/>
            <person name="Yu"/>
            <person name="J."/>
            <person name="Zhang"/>
            <person name="X."/>
            <person name="Yin"/>
            <person name="Q."/>
            <person name="Ji"/>
            <person name="C."/>
            <person name="Jin"/>
            <person name="Y."/>
            <person name="Yue"/>
            <person name="G."/>
            <person name="Liu"/>
            <person name="M."/>
            <person name="Xu"/>
            <person name="J."/>
            <person name="Liu"/>
            <person name="S."/>
            <person name="Jordana"/>
            <person name="J."/>
            <person name="Noce"/>
            <person name="A."/>
            <person name="Amills"/>
            <person name="M."/>
            <person name="Wu"/>
            <person name="D.D."/>
            <person name="Li"/>
            <person name="S."/>
            <person name="Zhou"/>
            <person name="X. and Zhong"/>
            <person name="J."/>
        </authorList>
    </citation>
    <scope>NUCLEOTIDE SEQUENCE [LARGE SCALE GENOMIC DNA]</scope>
</reference>
<comment type="similarity">
    <text evidence="2">Belongs to the NOA36 family.</text>
</comment>
<name>A0A8C4LH85_EQUAS</name>
<dbReference type="PANTHER" id="PTHR13214:SF1">
    <property type="entry name" value="ZINC FINGER PROTEIN 330"/>
    <property type="match status" value="1"/>
</dbReference>
<evidence type="ECO:0000256" key="2">
    <source>
        <dbReference type="ARBA" id="ARBA00007212"/>
    </source>
</evidence>
<comment type="subcellular location">
    <subcellularLocation>
        <location evidence="1">Nucleus</location>
        <location evidence="1">Nucleolus</location>
    </subcellularLocation>
</comment>
<evidence type="ECO:0000256" key="10">
    <source>
        <dbReference type="SAM" id="MobiDB-lite"/>
    </source>
</evidence>
<evidence type="ECO:0000313" key="11">
    <source>
        <dbReference type="Ensembl" id="ENSEASP00005011115.2"/>
    </source>
</evidence>
<evidence type="ECO:0000256" key="9">
    <source>
        <dbReference type="ARBA" id="ARBA00029845"/>
    </source>
</evidence>
<evidence type="ECO:0000256" key="4">
    <source>
        <dbReference type="ARBA" id="ARBA00022723"/>
    </source>
</evidence>
<dbReference type="Ensembl" id="ENSEAST00005012085.2">
    <property type="protein sequence ID" value="ENSEASP00005011115.2"/>
    <property type="gene ID" value="ENSEASG00005007822.2"/>
</dbReference>
<keyword evidence="7" id="KW-0862">Zinc</keyword>
<dbReference type="GO" id="GO:0005730">
    <property type="term" value="C:nucleolus"/>
    <property type="evidence" value="ECO:0007669"/>
    <property type="project" value="UniProtKB-SubCell"/>
</dbReference>
<evidence type="ECO:0000256" key="5">
    <source>
        <dbReference type="ARBA" id="ARBA00022737"/>
    </source>
</evidence>
<reference evidence="11" key="3">
    <citation type="submission" date="2025-09" db="UniProtKB">
        <authorList>
            <consortium name="Ensembl"/>
        </authorList>
    </citation>
    <scope>IDENTIFICATION</scope>
</reference>
<evidence type="ECO:0000256" key="6">
    <source>
        <dbReference type="ARBA" id="ARBA00022771"/>
    </source>
</evidence>
<evidence type="ECO:0000256" key="8">
    <source>
        <dbReference type="ARBA" id="ARBA00023242"/>
    </source>
</evidence>
<organism evidence="11 12">
    <name type="scientific">Equus asinus</name>
    <name type="common">Donkey</name>
    <name type="synonym">Equus africanus asinus</name>
    <dbReference type="NCBI Taxonomy" id="9793"/>
    <lineage>
        <taxon>Eukaryota</taxon>
        <taxon>Metazoa</taxon>
        <taxon>Chordata</taxon>
        <taxon>Craniata</taxon>
        <taxon>Vertebrata</taxon>
        <taxon>Euteleostomi</taxon>
        <taxon>Mammalia</taxon>
        <taxon>Eutheria</taxon>
        <taxon>Laurasiatheria</taxon>
        <taxon>Perissodactyla</taxon>
        <taxon>Equidae</taxon>
        <taxon>Equus</taxon>
    </lineage>
</organism>
<feature type="region of interest" description="Disordered" evidence="10">
    <location>
        <begin position="1"/>
        <end position="23"/>
    </location>
</feature>
<dbReference type="GO" id="GO:0008270">
    <property type="term" value="F:zinc ion binding"/>
    <property type="evidence" value="ECO:0007669"/>
    <property type="project" value="UniProtKB-KW"/>
</dbReference>